<protein>
    <recommendedName>
        <fullName evidence="3">Tetratricopeptide repeat protein</fullName>
    </recommendedName>
</protein>
<dbReference type="AlphaFoldDB" id="A0A366KNM6"/>
<name>A0A366KNM6_9SPHI</name>
<dbReference type="RefSeq" id="WP_113951614.1">
    <property type="nucleotide sequence ID" value="NZ_QNQU01000030.1"/>
</dbReference>
<evidence type="ECO:0000313" key="1">
    <source>
        <dbReference type="EMBL" id="RBQ02789.1"/>
    </source>
</evidence>
<gene>
    <name evidence="1" type="ORF">DRW42_25020</name>
</gene>
<comment type="caution">
    <text evidence="1">The sequence shown here is derived from an EMBL/GenBank/DDBJ whole genome shotgun (WGS) entry which is preliminary data.</text>
</comment>
<evidence type="ECO:0000313" key="2">
    <source>
        <dbReference type="Proteomes" id="UP000252081"/>
    </source>
</evidence>
<dbReference type="Proteomes" id="UP000252081">
    <property type="component" value="Unassembled WGS sequence"/>
</dbReference>
<organism evidence="1 2">
    <name type="scientific">Pedobacter miscanthi</name>
    <dbReference type="NCBI Taxonomy" id="2259170"/>
    <lineage>
        <taxon>Bacteria</taxon>
        <taxon>Pseudomonadati</taxon>
        <taxon>Bacteroidota</taxon>
        <taxon>Sphingobacteriia</taxon>
        <taxon>Sphingobacteriales</taxon>
        <taxon>Sphingobacteriaceae</taxon>
        <taxon>Pedobacter</taxon>
    </lineage>
</organism>
<evidence type="ECO:0008006" key="3">
    <source>
        <dbReference type="Google" id="ProtNLM"/>
    </source>
</evidence>
<accession>A0A366KNM6</accession>
<sequence length="227" mass="25858">MQNYTSALSLTRKSCFILLIAAGVLCSCKQNDKPEDYQPKKSALTANNDGVKIFMKVFGREYSEDSLATAVNLYKKALKEDPGYRLAFRNLLDCYNYMNRYNESVALCSAWLKKNPNDVDAQYQRAMLYDMLGKSELAQPGYKAVSDEIENQKLPKIDSTLTRLQIEEILNNAGVLYIATHDNTKALDVLSELKATFPDNTLIESVYNRTLKNDRLKRVKELLHYKG</sequence>
<reference evidence="1 2" key="1">
    <citation type="submission" date="2018-07" db="EMBL/GenBank/DDBJ databases">
        <title>A draft genome of a endophytic bacteria, a new species of Pedobacter.</title>
        <authorList>
            <person name="Zhang Z.D."/>
            <person name="Chen Z.J."/>
        </authorList>
    </citation>
    <scope>NUCLEOTIDE SEQUENCE [LARGE SCALE GENOMIC DNA]</scope>
    <source>
        <strain evidence="1 2">RS10</strain>
    </source>
</reference>
<proteinExistence type="predicted"/>
<dbReference type="EMBL" id="QNQU01000030">
    <property type="protein sequence ID" value="RBQ02789.1"/>
    <property type="molecule type" value="Genomic_DNA"/>
</dbReference>
<dbReference type="SUPFAM" id="SSF48452">
    <property type="entry name" value="TPR-like"/>
    <property type="match status" value="1"/>
</dbReference>
<dbReference type="Gene3D" id="1.25.40.10">
    <property type="entry name" value="Tetratricopeptide repeat domain"/>
    <property type="match status" value="1"/>
</dbReference>
<dbReference type="Pfam" id="PF14559">
    <property type="entry name" value="TPR_19"/>
    <property type="match status" value="1"/>
</dbReference>
<keyword evidence="2" id="KW-1185">Reference proteome</keyword>
<dbReference type="OrthoDB" id="732044at2"/>
<dbReference type="InterPro" id="IPR011990">
    <property type="entry name" value="TPR-like_helical_dom_sf"/>
</dbReference>